<protein>
    <submittedName>
        <fullName evidence="1">Uncharacterized protein</fullName>
    </submittedName>
</protein>
<dbReference type="AlphaFoldDB" id="A0A9X2P816"/>
<accession>A0A9X2P816</accession>
<dbReference type="Proteomes" id="UP001151088">
    <property type="component" value="Unassembled WGS sequence"/>
</dbReference>
<proteinExistence type="predicted"/>
<reference evidence="1" key="1">
    <citation type="submission" date="2022-08" db="EMBL/GenBank/DDBJ databases">
        <authorList>
            <person name="Li F."/>
        </authorList>
    </citation>
    <scope>NUCLEOTIDE SEQUENCE</scope>
    <source>
        <strain evidence="1">MQZ15Z-1</strain>
    </source>
</reference>
<dbReference type="RefSeq" id="WP_258730894.1">
    <property type="nucleotide sequence ID" value="NZ_JANTHZ010000001.1"/>
</dbReference>
<comment type="caution">
    <text evidence="1">The sequence shown here is derived from an EMBL/GenBank/DDBJ whole genome shotgun (WGS) entry which is preliminary data.</text>
</comment>
<keyword evidence="2" id="KW-1185">Reference proteome</keyword>
<name>A0A9X2P816_9HYPH</name>
<gene>
    <name evidence="1" type="ORF">NVS89_02480</name>
</gene>
<evidence type="ECO:0000313" key="1">
    <source>
        <dbReference type="EMBL" id="MCS0493947.1"/>
    </source>
</evidence>
<sequence>MRGRPGKGAFKARSAFPGEGVGTFWARGTLSALDQACLLSFLRRGIDLTLFSYAPLENVPEGIAVEDAAAIVPEAIGQRIIYNGRPDVCHFSDFFRYEMMRRRNLTWVDIDVLMIGEGNFADRSNLLIAEEPRGLNNAIIYISDTEVLTTLREEVHKLFDRDLRWGETGPALIERVNRVLGGPIEPTPHVAFYPIDYQDIWKVLLPEHFDFCASKCDDAVTVHLFNNILTTIGYWKSIAPPAGSYLHHLLEKNELLFLFRETYPENVMRAVVTNYLYRQNGKALGIKAILREFVPSMVRTYRTYYK</sequence>
<evidence type="ECO:0000313" key="2">
    <source>
        <dbReference type="Proteomes" id="UP001151088"/>
    </source>
</evidence>
<dbReference type="EMBL" id="JANTHZ010000001">
    <property type="protein sequence ID" value="MCS0493947.1"/>
    <property type="molecule type" value="Genomic_DNA"/>
</dbReference>
<organism evidence="1 2">
    <name type="scientific">Ancylobacter mangrovi</name>
    <dbReference type="NCBI Taxonomy" id="2972472"/>
    <lineage>
        <taxon>Bacteria</taxon>
        <taxon>Pseudomonadati</taxon>
        <taxon>Pseudomonadota</taxon>
        <taxon>Alphaproteobacteria</taxon>
        <taxon>Hyphomicrobiales</taxon>
        <taxon>Xanthobacteraceae</taxon>
        <taxon>Ancylobacter</taxon>
    </lineage>
</organism>